<evidence type="ECO:0000256" key="6">
    <source>
        <dbReference type="PIRSR" id="PIRSR000027-1"/>
    </source>
</evidence>
<sequence precursor="true">MKNGFMIAGAVALCLSAGFAVAQDAPQMLRQDDMKAIGKAMGQLGAIAKGENAYDPIVVQGALTDISTKITDFPTHFPPDSKTGNGTEASPAIWENMDDFEAHAQKLADDADALLADLPADQAAVGAAMKTLGANCAACHKLYRVDK</sequence>
<dbReference type="InterPro" id="IPR010980">
    <property type="entry name" value="Cyt_c/b562"/>
</dbReference>
<dbReference type="eggNOG" id="COG3909">
    <property type="taxonomic scope" value="Bacteria"/>
</dbReference>
<evidence type="ECO:0000313" key="9">
    <source>
        <dbReference type="EMBL" id="AQZ51670.1"/>
    </source>
</evidence>
<evidence type="ECO:0000256" key="4">
    <source>
        <dbReference type="ARBA" id="ARBA00022982"/>
    </source>
</evidence>
<dbReference type="RefSeq" id="WP_026173285.1">
    <property type="nucleotide sequence ID" value="NZ_AQWH01000004.1"/>
</dbReference>
<evidence type="ECO:0000256" key="2">
    <source>
        <dbReference type="ARBA" id="ARBA00022617"/>
    </source>
</evidence>
<reference evidence="9 10" key="1">
    <citation type="submission" date="2017-03" db="EMBL/GenBank/DDBJ databases">
        <title>Foreign affairs: Plasmid Transfer between Roseobacters and Rhizobia.</title>
        <authorList>
            <person name="Bartling P."/>
            <person name="Bunk B."/>
            <person name="Overmann J."/>
            <person name="Brinkmann H."/>
            <person name="Petersen J."/>
        </authorList>
    </citation>
    <scope>NUCLEOTIDE SEQUENCE [LARGE SCALE GENOMIC DNA]</scope>
    <source>
        <strain evidence="9 10">MACL11</strain>
    </source>
</reference>
<dbReference type="STRING" id="1122214.Mame_02337"/>
<keyword evidence="10" id="KW-1185">Reference proteome</keyword>
<evidence type="ECO:0000256" key="5">
    <source>
        <dbReference type="ARBA" id="ARBA00023004"/>
    </source>
</evidence>
<evidence type="ECO:0000256" key="8">
    <source>
        <dbReference type="SAM" id="SignalP"/>
    </source>
</evidence>
<keyword evidence="5 6" id="KW-0408">Iron</keyword>
<keyword evidence="8" id="KW-0732">Signal</keyword>
<feature type="signal peptide" evidence="8">
    <location>
        <begin position="1"/>
        <end position="22"/>
    </location>
</feature>
<protein>
    <submittedName>
        <fullName evidence="9">Cytochrome c556</fullName>
    </submittedName>
</protein>
<keyword evidence="2 7" id="KW-0349">Heme</keyword>
<evidence type="ECO:0000256" key="1">
    <source>
        <dbReference type="ARBA" id="ARBA00022448"/>
    </source>
</evidence>
<feature type="binding site" description="axial binding residue" evidence="6">
    <location>
        <position position="140"/>
    </location>
    <ligand>
        <name>heme c</name>
        <dbReference type="ChEBI" id="CHEBI:61717"/>
    </ligand>
    <ligandPart>
        <name>Fe</name>
        <dbReference type="ChEBI" id="CHEBI:18248"/>
    </ligandPart>
</feature>
<evidence type="ECO:0000256" key="3">
    <source>
        <dbReference type="ARBA" id="ARBA00022723"/>
    </source>
</evidence>
<dbReference type="AlphaFoldDB" id="A0A1U9Z1Y6"/>
<name>A0A1U9Z1Y6_9HYPH</name>
<dbReference type="Proteomes" id="UP000191135">
    <property type="component" value="Chromosome"/>
</dbReference>
<dbReference type="InterPro" id="IPR012127">
    <property type="entry name" value="Cyt_c_prime"/>
</dbReference>
<dbReference type="PRINTS" id="PR00608">
    <property type="entry name" value="CYTCHROMECII"/>
</dbReference>
<dbReference type="KEGG" id="mmed:Mame_02337"/>
<dbReference type="SUPFAM" id="SSF47175">
    <property type="entry name" value="Cytochromes"/>
    <property type="match status" value="1"/>
</dbReference>
<dbReference type="Gene3D" id="1.20.120.10">
    <property type="entry name" value="Cytochrome c/b562"/>
    <property type="match status" value="1"/>
</dbReference>
<dbReference type="GO" id="GO:0009055">
    <property type="term" value="F:electron transfer activity"/>
    <property type="evidence" value="ECO:0007669"/>
    <property type="project" value="InterPro"/>
</dbReference>
<evidence type="ECO:0000256" key="7">
    <source>
        <dbReference type="PIRSR" id="PIRSR000027-2"/>
    </source>
</evidence>
<dbReference type="OrthoDB" id="9811729at2"/>
<dbReference type="PROSITE" id="PS51009">
    <property type="entry name" value="CYTCII"/>
    <property type="match status" value="1"/>
</dbReference>
<keyword evidence="1" id="KW-0813">Transport</keyword>
<comment type="PTM">
    <text evidence="7">Binds 1 heme group per subunit.</text>
</comment>
<dbReference type="GO" id="GO:0042597">
    <property type="term" value="C:periplasmic space"/>
    <property type="evidence" value="ECO:0007669"/>
    <property type="project" value="InterPro"/>
</dbReference>
<dbReference type="GO" id="GO:0005506">
    <property type="term" value="F:iron ion binding"/>
    <property type="evidence" value="ECO:0007669"/>
    <property type="project" value="InterPro"/>
</dbReference>
<proteinExistence type="predicted"/>
<evidence type="ECO:0000313" key="10">
    <source>
        <dbReference type="Proteomes" id="UP000191135"/>
    </source>
</evidence>
<feature type="chain" id="PRO_5010728284" evidence="8">
    <location>
        <begin position="23"/>
        <end position="147"/>
    </location>
</feature>
<organism evidence="9 10">
    <name type="scientific">Martelella mediterranea DSM 17316</name>
    <dbReference type="NCBI Taxonomy" id="1122214"/>
    <lineage>
        <taxon>Bacteria</taxon>
        <taxon>Pseudomonadati</taxon>
        <taxon>Pseudomonadota</taxon>
        <taxon>Alphaproteobacteria</taxon>
        <taxon>Hyphomicrobiales</taxon>
        <taxon>Aurantimonadaceae</taxon>
        <taxon>Martelella</taxon>
    </lineage>
</organism>
<dbReference type="InterPro" id="IPR002321">
    <property type="entry name" value="Cyt_c_II"/>
</dbReference>
<dbReference type="InterPro" id="IPR015984">
    <property type="entry name" value="Cyt_c_prime_subgr"/>
</dbReference>
<gene>
    <name evidence="9" type="ORF">Mame_02337</name>
</gene>
<dbReference type="Pfam" id="PF01322">
    <property type="entry name" value="Cytochrom_C_2"/>
    <property type="match status" value="1"/>
</dbReference>
<keyword evidence="3 6" id="KW-0479">Metal-binding</keyword>
<dbReference type="EMBL" id="CP020330">
    <property type="protein sequence ID" value="AQZ51670.1"/>
    <property type="molecule type" value="Genomic_DNA"/>
</dbReference>
<keyword evidence="4" id="KW-0249">Electron transport</keyword>
<dbReference type="GO" id="GO:0020037">
    <property type="term" value="F:heme binding"/>
    <property type="evidence" value="ECO:0007669"/>
    <property type="project" value="InterPro"/>
</dbReference>
<feature type="binding site" description="covalent" evidence="7">
    <location>
        <position position="136"/>
    </location>
    <ligand>
        <name>heme c</name>
        <dbReference type="ChEBI" id="CHEBI:61717"/>
    </ligand>
</feature>
<dbReference type="GO" id="GO:0022900">
    <property type="term" value="P:electron transport chain"/>
    <property type="evidence" value="ECO:0007669"/>
    <property type="project" value="InterPro"/>
</dbReference>
<feature type="binding site" description="covalent" evidence="7">
    <location>
        <position position="139"/>
    </location>
    <ligand>
        <name>heme c</name>
        <dbReference type="ChEBI" id="CHEBI:61717"/>
    </ligand>
</feature>
<accession>A0A1U9Z1Y6</accession>
<dbReference type="PIRSF" id="PIRSF000027">
    <property type="entry name" value="Cytc_c_prime"/>
    <property type="match status" value="1"/>
</dbReference>